<feature type="compositionally biased region" description="Polar residues" evidence="1">
    <location>
        <begin position="507"/>
        <end position="529"/>
    </location>
</feature>
<evidence type="ECO:0000256" key="1">
    <source>
        <dbReference type="SAM" id="MobiDB-lite"/>
    </source>
</evidence>
<protein>
    <recommendedName>
        <fullName evidence="2">CABIT domain-containing protein</fullName>
    </recommendedName>
</protein>
<feature type="compositionally biased region" description="Polar residues" evidence="1">
    <location>
        <begin position="694"/>
        <end position="718"/>
    </location>
</feature>
<evidence type="ECO:0000313" key="4">
    <source>
        <dbReference type="Proteomes" id="UP001497497"/>
    </source>
</evidence>
<keyword evidence="4" id="KW-1185">Reference proteome</keyword>
<evidence type="ECO:0000259" key="2">
    <source>
        <dbReference type="Pfam" id="PF12736"/>
    </source>
</evidence>
<accession>A0AAV2I691</accession>
<dbReference type="InterPro" id="IPR025946">
    <property type="entry name" value="CABIT_dom"/>
</dbReference>
<feature type="region of interest" description="Disordered" evidence="1">
    <location>
        <begin position="352"/>
        <end position="416"/>
    </location>
</feature>
<comment type="caution">
    <text evidence="3">The sequence shown here is derived from an EMBL/GenBank/DDBJ whole genome shotgun (WGS) entry which is preliminary data.</text>
</comment>
<feature type="region of interest" description="Disordered" evidence="1">
    <location>
        <begin position="678"/>
        <end position="735"/>
    </location>
</feature>
<name>A0AAV2I691_LYMST</name>
<organism evidence="3 4">
    <name type="scientific">Lymnaea stagnalis</name>
    <name type="common">Great pond snail</name>
    <name type="synonym">Helix stagnalis</name>
    <dbReference type="NCBI Taxonomy" id="6523"/>
    <lineage>
        <taxon>Eukaryota</taxon>
        <taxon>Metazoa</taxon>
        <taxon>Spiralia</taxon>
        <taxon>Lophotrochozoa</taxon>
        <taxon>Mollusca</taxon>
        <taxon>Gastropoda</taxon>
        <taxon>Heterobranchia</taxon>
        <taxon>Euthyneura</taxon>
        <taxon>Panpulmonata</taxon>
        <taxon>Hygrophila</taxon>
        <taxon>Lymnaeoidea</taxon>
        <taxon>Lymnaeidae</taxon>
        <taxon>Lymnaea</taxon>
    </lineage>
</organism>
<sequence>MGEATGQRKRDHQLTLTFKKELLILDDIVKKYVLPRVIHCDMGTFRESHLDLSKPILAFSKRSVQKVSATSMTWDCDRRELKVTGSDLLIPEDYAGWFAILSAKVDASCLKSATPYRTLSHLNQSKMTSFLIGGISPIPCYLVMSCHNSVRHIPHQVLPGDILRKAGNHVFHGGLSALAKFTTGEERHVGTLFSCGTPGDENEPQSFFMYHDEKDRSILLNSKQRGLFYVIAQDGAVSDEETVAVQIKDIIRRHKLPLIVKLLHGLVPAVSCGFTGTFLLTNADVEDTVVASTMFKTHLTSLEFPLNSDILFQVAEHTTELTTSEAWTNAVGHCQSRAPIYNKAIKVIADSDTSDGVENGSDPRHKAHEEHGGEMRDMTPEISKPGQPEQPHSEDTVQMRPRSQGSARRSRDSNVSDISKRVGVYAMDFSINPRDLSQRRKIMRTKAFQGGEFGQQQVDSGIFSETTSATSSTAERTSSATSSFGDRPLSTHSAAGLQPEDLRTGHSPLSNLTNTLVEETDSLTSNGSSEIPIVCTPGRPTSSNPSQADSEIKVARDKHLVVSEEGEMVSTGFNLSVSSESPLDDVSHNGNSYNQLQQDGSSMHVYNVFKHQDRFVSIGPVSYHDEANLNERSSSNATDTAFMPFYLFHGSLSSTDDYITPASDSDDGYQELDDVEYRVSEDRSTPHPDPGSAMPSSTHDQEESSQNPSQNRLPSNPLNRKVSIPPTLPKRPEASLSSVFSPQWNNGFRRCVAQNSSGCYNRDLLIEELRKEIAIDSAMELAFRGLTLAEFTTLLYEDEIMDVHLTALLPKLGRLDLRKVALCLRSMRGKITLLTL</sequence>
<feature type="compositionally biased region" description="Low complexity" evidence="1">
    <location>
        <begin position="465"/>
        <end position="483"/>
    </location>
</feature>
<evidence type="ECO:0000313" key="3">
    <source>
        <dbReference type="EMBL" id="CAL1539918.1"/>
    </source>
</evidence>
<dbReference type="Pfam" id="PF12736">
    <property type="entry name" value="CABIT"/>
    <property type="match status" value="1"/>
</dbReference>
<dbReference type="Proteomes" id="UP001497497">
    <property type="component" value="Unassembled WGS sequence"/>
</dbReference>
<proteinExistence type="predicted"/>
<dbReference type="AlphaFoldDB" id="A0AAV2I691"/>
<feature type="domain" description="CABIT" evidence="2">
    <location>
        <begin position="34"/>
        <end position="324"/>
    </location>
</feature>
<feature type="compositionally biased region" description="Basic and acidic residues" evidence="1">
    <location>
        <begin position="361"/>
        <end position="379"/>
    </location>
</feature>
<feature type="compositionally biased region" description="Polar residues" evidence="1">
    <location>
        <begin position="539"/>
        <end position="549"/>
    </location>
</feature>
<reference evidence="3 4" key="1">
    <citation type="submission" date="2024-04" db="EMBL/GenBank/DDBJ databases">
        <authorList>
            <consortium name="Genoscope - CEA"/>
            <person name="William W."/>
        </authorList>
    </citation>
    <scope>NUCLEOTIDE SEQUENCE [LARGE SCALE GENOMIC DNA]</scope>
</reference>
<dbReference type="EMBL" id="CAXITT010000360">
    <property type="protein sequence ID" value="CAL1539918.1"/>
    <property type="molecule type" value="Genomic_DNA"/>
</dbReference>
<feature type="region of interest" description="Disordered" evidence="1">
    <location>
        <begin position="465"/>
        <end position="553"/>
    </location>
</feature>
<gene>
    <name evidence="3" type="ORF">GSLYS_00013651001</name>
</gene>